<evidence type="ECO:0000313" key="2">
    <source>
        <dbReference type="Proteomes" id="UP000265520"/>
    </source>
</evidence>
<proteinExistence type="predicted"/>
<dbReference type="Proteomes" id="UP000265520">
    <property type="component" value="Unassembled WGS sequence"/>
</dbReference>
<evidence type="ECO:0000313" key="1">
    <source>
        <dbReference type="EMBL" id="MCI60106.1"/>
    </source>
</evidence>
<organism evidence="1 2">
    <name type="scientific">Trifolium medium</name>
    <dbReference type="NCBI Taxonomy" id="97028"/>
    <lineage>
        <taxon>Eukaryota</taxon>
        <taxon>Viridiplantae</taxon>
        <taxon>Streptophyta</taxon>
        <taxon>Embryophyta</taxon>
        <taxon>Tracheophyta</taxon>
        <taxon>Spermatophyta</taxon>
        <taxon>Magnoliopsida</taxon>
        <taxon>eudicotyledons</taxon>
        <taxon>Gunneridae</taxon>
        <taxon>Pentapetalae</taxon>
        <taxon>rosids</taxon>
        <taxon>fabids</taxon>
        <taxon>Fabales</taxon>
        <taxon>Fabaceae</taxon>
        <taxon>Papilionoideae</taxon>
        <taxon>50 kb inversion clade</taxon>
        <taxon>NPAAA clade</taxon>
        <taxon>Hologalegina</taxon>
        <taxon>IRL clade</taxon>
        <taxon>Trifolieae</taxon>
        <taxon>Trifolium</taxon>
    </lineage>
</organism>
<comment type="caution">
    <text evidence="1">The sequence shown here is derived from an EMBL/GenBank/DDBJ whole genome shotgun (WGS) entry which is preliminary data.</text>
</comment>
<reference evidence="1 2" key="1">
    <citation type="journal article" date="2018" name="Front. Plant Sci.">
        <title>Red Clover (Trifolium pratense) and Zigzag Clover (T. medium) - A Picture of Genomic Similarities and Differences.</title>
        <authorList>
            <person name="Dluhosova J."/>
            <person name="Istvanek J."/>
            <person name="Nedelnik J."/>
            <person name="Repkova J."/>
        </authorList>
    </citation>
    <scope>NUCLEOTIDE SEQUENCE [LARGE SCALE GENOMIC DNA]</scope>
    <source>
        <strain evidence="2">cv. 10/8</strain>
        <tissue evidence="1">Leaf</tissue>
    </source>
</reference>
<accession>A0A392TJ09</accession>
<feature type="non-terminal residue" evidence="1">
    <location>
        <position position="1"/>
    </location>
</feature>
<sequence>GSMARCASKQVTPKTGSETCAWRRTVWRVA</sequence>
<protein>
    <submittedName>
        <fullName evidence="1">Uncharacterized protein</fullName>
    </submittedName>
</protein>
<dbReference type="EMBL" id="LXQA010575402">
    <property type="protein sequence ID" value="MCI60106.1"/>
    <property type="molecule type" value="Genomic_DNA"/>
</dbReference>
<dbReference type="AlphaFoldDB" id="A0A392TJ09"/>
<name>A0A392TJ09_9FABA</name>
<keyword evidence="2" id="KW-1185">Reference proteome</keyword>